<dbReference type="PANTHER" id="PTHR33434">
    <property type="entry name" value="DEGV DOMAIN-CONTAINING PROTEIN DR_1986-RELATED"/>
    <property type="match status" value="1"/>
</dbReference>
<dbReference type="Pfam" id="PF02645">
    <property type="entry name" value="DegV"/>
    <property type="match status" value="1"/>
</dbReference>
<dbReference type="PROSITE" id="PS51482">
    <property type="entry name" value="DEGV"/>
    <property type="match status" value="1"/>
</dbReference>
<dbReference type="InterPro" id="IPR043168">
    <property type="entry name" value="DegV_C"/>
</dbReference>
<dbReference type="InterPro" id="IPR050270">
    <property type="entry name" value="DegV_domain_contain"/>
</dbReference>
<proteinExistence type="predicted"/>
<gene>
    <name evidence="2" type="ORF">GCM10023094_14020</name>
</gene>
<dbReference type="NCBIfam" id="TIGR00762">
    <property type="entry name" value="DegV"/>
    <property type="match status" value="1"/>
</dbReference>
<dbReference type="RefSeq" id="WP_345343064.1">
    <property type="nucleotide sequence ID" value="NZ_BAABFB010000029.1"/>
</dbReference>
<sequence length="299" mass="30120">MPVVVVTDSSACLDPETAEELGIRVVPLHVLVDGDDLREGVDPMPADLLAGPSVTTSGASPGELTEAYSRALADSDGDGVVAVHISRQLSGTWEAGRQAAQELGEKVRIVDSQSTAMGLGFAVLAAARAARAGGGLRAVYERAVETADRGRVLFMVDRLDHLRRGGRIGAAAALLGTALAMKPVLHLVDGKLVLKEKTRTATKAIGKLVDGAVALAGDGDVAVAVHHVGAAERADDVGAALRSRLPAASEFVVSELGPVIGSHLGPGAVGVLVIPGGAGAGERAAAPESVAGDHSAESG</sequence>
<dbReference type="Gene3D" id="3.40.50.10170">
    <property type="match status" value="1"/>
</dbReference>
<keyword evidence="1" id="KW-0446">Lipid-binding</keyword>
<accession>A0ABP8NZF0</accession>
<dbReference type="Proteomes" id="UP001501183">
    <property type="component" value="Unassembled WGS sequence"/>
</dbReference>
<dbReference type="InterPro" id="IPR003797">
    <property type="entry name" value="DegV"/>
</dbReference>
<dbReference type="EMBL" id="BAABFB010000029">
    <property type="protein sequence ID" value="GAA4475795.1"/>
    <property type="molecule type" value="Genomic_DNA"/>
</dbReference>
<evidence type="ECO:0000256" key="1">
    <source>
        <dbReference type="ARBA" id="ARBA00023121"/>
    </source>
</evidence>
<keyword evidence="3" id="KW-1185">Reference proteome</keyword>
<comment type="caution">
    <text evidence="2">The sequence shown here is derived from an EMBL/GenBank/DDBJ whole genome shotgun (WGS) entry which is preliminary data.</text>
</comment>
<evidence type="ECO:0000313" key="2">
    <source>
        <dbReference type="EMBL" id="GAA4475795.1"/>
    </source>
</evidence>
<dbReference type="Gene3D" id="3.30.1180.10">
    <property type="match status" value="1"/>
</dbReference>
<dbReference type="PANTHER" id="PTHR33434:SF2">
    <property type="entry name" value="FATTY ACID-BINDING PROTEIN TM_1468"/>
    <property type="match status" value="1"/>
</dbReference>
<protein>
    <submittedName>
        <fullName evidence="2">DegV family protein</fullName>
    </submittedName>
</protein>
<name>A0ABP8NZF0_9NOCA</name>
<reference evidence="3" key="1">
    <citation type="journal article" date="2019" name="Int. J. Syst. Evol. Microbiol.">
        <title>The Global Catalogue of Microorganisms (GCM) 10K type strain sequencing project: providing services to taxonomists for standard genome sequencing and annotation.</title>
        <authorList>
            <consortium name="The Broad Institute Genomics Platform"/>
            <consortium name="The Broad Institute Genome Sequencing Center for Infectious Disease"/>
            <person name="Wu L."/>
            <person name="Ma J."/>
        </authorList>
    </citation>
    <scope>NUCLEOTIDE SEQUENCE [LARGE SCALE GENOMIC DNA]</scope>
    <source>
        <strain evidence="3">JCM 32206</strain>
    </source>
</reference>
<evidence type="ECO:0000313" key="3">
    <source>
        <dbReference type="Proteomes" id="UP001501183"/>
    </source>
</evidence>
<organism evidence="2 3">
    <name type="scientific">Rhodococcus olei</name>
    <dbReference type="NCBI Taxonomy" id="2161675"/>
    <lineage>
        <taxon>Bacteria</taxon>
        <taxon>Bacillati</taxon>
        <taxon>Actinomycetota</taxon>
        <taxon>Actinomycetes</taxon>
        <taxon>Mycobacteriales</taxon>
        <taxon>Nocardiaceae</taxon>
        <taxon>Rhodococcus</taxon>
    </lineage>
</organism>
<dbReference type="SUPFAM" id="SSF82549">
    <property type="entry name" value="DAK1/DegV-like"/>
    <property type="match status" value="1"/>
</dbReference>